<evidence type="ECO:0000313" key="2">
    <source>
        <dbReference type="Proteomes" id="UP000002753"/>
    </source>
</evidence>
<dbReference type="HOGENOM" id="CLU_2442112_0_0_1"/>
<dbReference type="AlphaFoldDB" id="J4TS29"/>
<proteinExistence type="predicted"/>
<gene>
    <name evidence="1" type="ORF">SKUD_194604</name>
</gene>
<reference evidence="1 2" key="1">
    <citation type="journal article" date="2003" name="Science">
        <title>Finding functional features in Saccharomyces genomes by phylogenetic footprinting.</title>
        <authorList>
            <person name="Cliften P.F."/>
            <person name="Sudarsanam P."/>
            <person name="Desikan A."/>
            <person name="Fulton L."/>
            <person name="Fulton B."/>
            <person name="Majors J."/>
            <person name="Waterston R."/>
            <person name="Cohen B.A."/>
            <person name="Johnston M."/>
        </authorList>
    </citation>
    <scope>NUCLEOTIDE SEQUENCE [LARGE SCALE GENOMIC DNA]</scope>
    <source>
        <strain evidence="2">ATCC MYA-4449 / AS 2.2408 / CBS 8840 / NBRC 1802 / NCYC 2889</strain>
    </source>
</reference>
<sequence>MSIQQLICAVVAGQRLHINRAILIRCLLKYVFTLFFPVKPVTKKQSLKQTKKYNGQANFNCCWCRCYCCWCRRCSRNHHFISIRRKGQLG</sequence>
<keyword evidence="2" id="KW-1185">Reference proteome</keyword>
<name>J4TS29_SACK1</name>
<reference evidence="2" key="2">
    <citation type="journal article" date="2011" name="G3 (Bethesda)">
        <title>The awesome power of yeast evolutionary genetics: New genome sequences and strain resources for the Saccharomyces sensu stricto genus.</title>
        <authorList>
            <person name="Scannell D.R."/>
            <person name="Zill O.A."/>
            <person name="Rokas A."/>
            <person name="Payen C."/>
            <person name="Dunham M.J."/>
            <person name="Eisen M.B."/>
            <person name="Rine J."/>
            <person name="Johnston M."/>
            <person name="Hittinger C.T."/>
        </authorList>
    </citation>
    <scope>GENOME REANNOTATION</scope>
    <source>
        <strain evidence="2">ATCC MYA-4449 / AS 2.2408 / CBS 8840 / NBRC 1802 / NCYC 2889</strain>
    </source>
</reference>
<accession>J4TS29</accession>
<dbReference type="Proteomes" id="UP000002753">
    <property type="component" value="Unassembled WGS sequence"/>
</dbReference>
<evidence type="ECO:0000313" key="1">
    <source>
        <dbReference type="EMBL" id="EJT41300.1"/>
    </source>
</evidence>
<comment type="caution">
    <text evidence="1">The sequence shown here is derived from an EMBL/GenBank/DDBJ whole genome shotgun (WGS) entry which is preliminary data.</text>
</comment>
<protein>
    <submittedName>
        <fullName evidence="1">Uncharacterized protein</fullName>
    </submittedName>
</protein>
<organism evidence="1 2">
    <name type="scientific">Saccharomyces kudriavzevii (strain ATCC MYA-4449 / AS 2.2408 / CBS 8840 / NBRC 1802 / NCYC 2889)</name>
    <name type="common">Yeast</name>
    <dbReference type="NCBI Taxonomy" id="226230"/>
    <lineage>
        <taxon>Eukaryota</taxon>
        <taxon>Fungi</taxon>
        <taxon>Dikarya</taxon>
        <taxon>Ascomycota</taxon>
        <taxon>Saccharomycotina</taxon>
        <taxon>Saccharomycetes</taxon>
        <taxon>Saccharomycetales</taxon>
        <taxon>Saccharomycetaceae</taxon>
        <taxon>Saccharomyces</taxon>
    </lineage>
</organism>
<dbReference type="EMBL" id="AACI03002043">
    <property type="protein sequence ID" value="EJT41300.1"/>
    <property type="molecule type" value="Genomic_DNA"/>
</dbReference>